<proteinExistence type="predicted"/>
<dbReference type="STRING" id="1802593.A2172_02145"/>
<name>A0A1G1W673_9BACT</name>
<protein>
    <submittedName>
        <fullName evidence="1">Uncharacterized protein</fullName>
    </submittedName>
</protein>
<organism evidence="1 2">
    <name type="scientific">Candidatus Woykebacteria bacterium RBG_13_40_15</name>
    <dbReference type="NCBI Taxonomy" id="1802593"/>
    <lineage>
        <taxon>Bacteria</taxon>
        <taxon>Candidatus Woykeibacteriota</taxon>
    </lineage>
</organism>
<dbReference type="EMBL" id="MHCP01000028">
    <property type="protein sequence ID" value="OGY23158.1"/>
    <property type="molecule type" value="Genomic_DNA"/>
</dbReference>
<dbReference type="Proteomes" id="UP000176631">
    <property type="component" value="Unassembled WGS sequence"/>
</dbReference>
<reference evidence="1 2" key="1">
    <citation type="journal article" date="2016" name="Nat. Commun.">
        <title>Thousands of microbial genomes shed light on interconnected biogeochemical processes in an aquifer system.</title>
        <authorList>
            <person name="Anantharaman K."/>
            <person name="Brown C.T."/>
            <person name="Hug L.A."/>
            <person name="Sharon I."/>
            <person name="Castelle C.J."/>
            <person name="Probst A.J."/>
            <person name="Thomas B.C."/>
            <person name="Singh A."/>
            <person name="Wilkins M.J."/>
            <person name="Karaoz U."/>
            <person name="Brodie E.L."/>
            <person name="Williams K.H."/>
            <person name="Hubbard S.S."/>
            <person name="Banfield J.F."/>
        </authorList>
    </citation>
    <scope>NUCLEOTIDE SEQUENCE [LARGE SCALE GENOMIC DNA]</scope>
</reference>
<accession>A0A1G1W673</accession>
<sequence length="76" mass="8803">MEEKDLEAIDKIINKALKEKLEPVNEKLDSHTVSLLNLEKEIKAYMDALDLERKRIDKHDGRLEVIEESLELNTSA</sequence>
<gene>
    <name evidence="1" type="ORF">A2172_02145</name>
</gene>
<comment type="caution">
    <text evidence="1">The sequence shown here is derived from an EMBL/GenBank/DDBJ whole genome shotgun (WGS) entry which is preliminary data.</text>
</comment>
<dbReference type="AlphaFoldDB" id="A0A1G1W673"/>
<evidence type="ECO:0000313" key="2">
    <source>
        <dbReference type="Proteomes" id="UP000176631"/>
    </source>
</evidence>
<evidence type="ECO:0000313" key="1">
    <source>
        <dbReference type="EMBL" id="OGY23158.1"/>
    </source>
</evidence>